<dbReference type="AlphaFoldDB" id="A0A0B1T8B0"/>
<proteinExistence type="predicted"/>
<dbReference type="EMBL" id="KN551940">
    <property type="protein sequence ID" value="KHJ91590.1"/>
    <property type="molecule type" value="Genomic_DNA"/>
</dbReference>
<evidence type="ECO:0000313" key="2">
    <source>
        <dbReference type="Proteomes" id="UP000053660"/>
    </source>
</evidence>
<accession>A0A0B1T8B0</accession>
<organism evidence="1 2">
    <name type="scientific">Oesophagostomum dentatum</name>
    <name type="common">Nodular worm</name>
    <dbReference type="NCBI Taxonomy" id="61180"/>
    <lineage>
        <taxon>Eukaryota</taxon>
        <taxon>Metazoa</taxon>
        <taxon>Ecdysozoa</taxon>
        <taxon>Nematoda</taxon>
        <taxon>Chromadorea</taxon>
        <taxon>Rhabditida</taxon>
        <taxon>Rhabditina</taxon>
        <taxon>Rhabditomorpha</taxon>
        <taxon>Strongyloidea</taxon>
        <taxon>Strongylidae</taxon>
        <taxon>Oesophagostomum</taxon>
    </lineage>
</organism>
<evidence type="ECO:0000313" key="1">
    <source>
        <dbReference type="EMBL" id="KHJ91590.1"/>
    </source>
</evidence>
<keyword evidence="2" id="KW-1185">Reference proteome</keyword>
<gene>
    <name evidence="1" type="ORF">OESDEN_08542</name>
</gene>
<name>A0A0B1T8B0_OESDE</name>
<reference evidence="1 2" key="1">
    <citation type="submission" date="2014-03" db="EMBL/GenBank/DDBJ databases">
        <title>Draft genome of the hookworm Oesophagostomum dentatum.</title>
        <authorList>
            <person name="Mitreva M."/>
        </authorList>
    </citation>
    <scope>NUCLEOTIDE SEQUENCE [LARGE SCALE GENOMIC DNA]</scope>
    <source>
        <strain evidence="1 2">OD-Hann</strain>
    </source>
</reference>
<sequence length="101" mass="11412">MHNFLPLFAPLLNNDVFINDLTSVIQSFLDSEPNAIARESADDLLRKVNFLHRKSLGEEEKKKFFKSIGSAGHENTAKGADDEEVMFTLDRCGQPVEWDNS</sequence>
<dbReference type="Proteomes" id="UP000053660">
    <property type="component" value="Unassembled WGS sequence"/>
</dbReference>
<protein>
    <submittedName>
        <fullName evidence="1">Uncharacterized protein</fullName>
    </submittedName>
</protein>